<organism evidence="2 3">
    <name type="scientific">Hyalangium minutum</name>
    <dbReference type="NCBI Taxonomy" id="394096"/>
    <lineage>
        <taxon>Bacteria</taxon>
        <taxon>Pseudomonadati</taxon>
        <taxon>Myxococcota</taxon>
        <taxon>Myxococcia</taxon>
        <taxon>Myxococcales</taxon>
        <taxon>Cystobacterineae</taxon>
        <taxon>Archangiaceae</taxon>
        <taxon>Hyalangium</taxon>
    </lineage>
</organism>
<protein>
    <recommendedName>
        <fullName evidence="4">Lipoprotein</fullName>
    </recommendedName>
</protein>
<name>A0A085VZX8_9BACT</name>
<evidence type="ECO:0000256" key="1">
    <source>
        <dbReference type="SAM" id="MobiDB-lite"/>
    </source>
</evidence>
<evidence type="ECO:0000313" key="2">
    <source>
        <dbReference type="EMBL" id="KFE60991.1"/>
    </source>
</evidence>
<dbReference type="RefSeq" id="WP_044198576.1">
    <property type="nucleotide sequence ID" value="NZ_JMCB01000026.1"/>
</dbReference>
<dbReference type="EMBL" id="JMCB01000026">
    <property type="protein sequence ID" value="KFE60991.1"/>
    <property type="molecule type" value="Genomic_DNA"/>
</dbReference>
<dbReference type="PROSITE" id="PS51257">
    <property type="entry name" value="PROKAR_LIPOPROTEIN"/>
    <property type="match status" value="1"/>
</dbReference>
<comment type="caution">
    <text evidence="2">The sequence shown here is derived from an EMBL/GenBank/DDBJ whole genome shotgun (WGS) entry which is preliminary data.</text>
</comment>
<gene>
    <name evidence="2" type="ORF">DB31_4615</name>
</gene>
<accession>A0A085VZX8</accession>
<sequence length="195" mass="20886">MTRWPWAVAVLALTAGCTQDNKQAPPTRAQLRKVSGSTMEIVPSEGQLPYCLVYTVSQKGVIRQLTMTRENRSIKCDSGRPVANASFRVPAQEGPVKVYVFFSDQRVQAGSVAQQLFELQGRPRVTAMDFRLPGQAFVEMLEFIPEEGEQPVTGGVVSPAGEVEPGTGDQGLTEEMTGSPPEATDGGTAPTDAGT</sequence>
<evidence type="ECO:0000313" key="3">
    <source>
        <dbReference type="Proteomes" id="UP000028725"/>
    </source>
</evidence>
<keyword evidence="3" id="KW-1185">Reference proteome</keyword>
<feature type="region of interest" description="Disordered" evidence="1">
    <location>
        <begin position="149"/>
        <end position="195"/>
    </location>
</feature>
<feature type="compositionally biased region" description="Low complexity" evidence="1">
    <location>
        <begin position="183"/>
        <end position="195"/>
    </location>
</feature>
<reference evidence="2 3" key="1">
    <citation type="submission" date="2014-04" db="EMBL/GenBank/DDBJ databases">
        <title>Genome assembly of Hyalangium minutum DSM 14724.</title>
        <authorList>
            <person name="Sharma G."/>
            <person name="Subramanian S."/>
        </authorList>
    </citation>
    <scope>NUCLEOTIDE SEQUENCE [LARGE SCALE GENOMIC DNA]</scope>
    <source>
        <strain evidence="2 3">DSM 14724</strain>
    </source>
</reference>
<proteinExistence type="predicted"/>
<dbReference type="OrthoDB" id="5519161at2"/>
<dbReference type="AlphaFoldDB" id="A0A085VZX8"/>
<evidence type="ECO:0008006" key="4">
    <source>
        <dbReference type="Google" id="ProtNLM"/>
    </source>
</evidence>
<dbReference type="Proteomes" id="UP000028725">
    <property type="component" value="Unassembled WGS sequence"/>
</dbReference>
<dbReference type="STRING" id="394096.DB31_4615"/>